<gene>
    <name evidence="1" type="ORF">H0901_13735</name>
</gene>
<comment type="caution">
    <text evidence="1">The sequence shown here is derived from an EMBL/GenBank/DDBJ whole genome shotgun (WGS) entry which is preliminary data.</text>
</comment>
<dbReference type="Proteomes" id="UP000525432">
    <property type="component" value="Unassembled WGS sequence"/>
</dbReference>
<evidence type="ECO:0000313" key="2">
    <source>
        <dbReference type="Proteomes" id="UP000525432"/>
    </source>
</evidence>
<dbReference type="SUPFAM" id="SSF141571">
    <property type="entry name" value="Pentapeptide repeat-like"/>
    <property type="match status" value="1"/>
</dbReference>
<dbReference type="RefSeq" id="WP_185240096.1">
    <property type="nucleotide sequence ID" value="NZ_JACEGC010000067.1"/>
</dbReference>
<organism evidence="1 2">
    <name type="scientific">Microcystis aeruginosa BLCC-F158</name>
    <dbReference type="NCBI Taxonomy" id="2755316"/>
    <lineage>
        <taxon>Bacteria</taxon>
        <taxon>Bacillati</taxon>
        <taxon>Cyanobacteriota</taxon>
        <taxon>Cyanophyceae</taxon>
        <taxon>Oscillatoriophycideae</taxon>
        <taxon>Chroococcales</taxon>
        <taxon>Microcystaceae</taxon>
        <taxon>Microcystis</taxon>
    </lineage>
</organism>
<evidence type="ECO:0000313" key="1">
    <source>
        <dbReference type="EMBL" id="MBC1196288.1"/>
    </source>
</evidence>
<dbReference type="Pfam" id="PF00805">
    <property type="entry name" value="Pentapeptide"/>
    <property type="match status" value="1"/>
</dbReference>
<name>A0A841V222_MICAE</name>
<dbReference type="InterPro" id="IPR001646">
    <property type="entry name" value="5peptide_repeat"/>
</dbReference>
<dbReference type="AlphaFoldDB" id="A0A841V222"/>
<reference evidence="1 2" key="1">
    <citation type="submission" date="2020-07" db="EMBL/GenBank/DDBJ databases">
        <title>Genomes of two Microcystis aeruginosa (Cyanobacteria) strains from Florida (USA) with disparate toxicogenic potential.</title>
        <authorList>
            <person name="Lefler F.W."/>
            <person name="Barbosa M."/>
            <person name="Berthold D.E."/>
            <person name="Laughinghouse H.D. IV."/>
        </authorList>
    </citation>
    <scope>NUCLEOTIDE SEQUENCE [LARGE SCALE GENOMIC DNA]</scope>
    <source>
        <strain evidence="1 2">BLCCF158</strain>
    </source>
</reference>
<protein>
    <submittedName>
        <fullName evidence="1">Pentapeptide repeat-containing protein</fullName>
    </submittedName>
</protein>
<dbReference type="Gene3D" id="2.160.20.80">
    <property type="entry name" value="E3 ubiquitin-protein ligase SopA"/>
    <property type="match status" value="1"/>
</dbReference>
<dbReference type="EMBL" id="JACEGC010000067">
    <property type="protein sequence ID" value="MBC1196288.1"/>
    <property type="molecule type" value="Genomic_DNA"/>
</dbReference>
<accession>A0A841V222</accession>
<proteinExistence type="predicted"/>
<sequence length="51" mass="5623">MGLAVFAGFNCWQNQGLNRLLKTRNCQDCSLVYAHLNRADLKGANLEGANL</sequence>